<keyword evidence="7" id="KW-0029">Amino-acid transport</keyword>
<reference evidence="13" key="1">
    <citation type="submission" date="2009-05" db="EMBL/GenBank/DDBJ databases">
        <title>Complete sequence of Tolumonas auensis DSM 9187.</title>
        <authorList>
            <consortium name="US DOE Joint Genome Institute"/>
            <person name="Lucas S."/>
            <person name="Copeland A."/>
            <person name="Lapidus A."/>
            <person name="Glavina del Rio T."/>
            <person name="Tice H."/>
            <person name="Bruce D."/>
            <person name="Goodwin L."/>
            <person name="Pitluck S."/>
            <person name="Chertkov O."/>
            <person name="Brettin T."/>
            <person name="Detter J.C."/>
            <person name="Han C."/>
            <person name="Larimer F."/>
            <person name="Land M."/>
            <person name="Hauser L."/>
            <person name="Kyrpides N."/>
            <person name="Mikhailova N."/>
            <person name="Spring S."/>
            <person name="Beller H."/>
        </authorList>
    </citation>
    <scope>NUCLEOTIDE SEQUENCE [LARGE SCALE GENOMIC DNA]</scope>
    <source>
        <strain evidence="13">DSM 9187 / TA4</strain>
    </source>
</reference>
<dbReference type="PANTHER" id="PTHR30133:SF2">
    <property type="entry name" value="ARGININE ABC TRANSPORTER PERMEASE PROTEIN ARTQ"/>
    <property type="match status" value="1"/>
</dbReference>
<accession>C4LF77</accession>
<comment type="subcellular location">
    <subcellularLocation>
        <location evidence="1">Cell inner membrane</location>
        <topology evidence="1">Multi-pass membrane protein</topology>
    </subcellularLocation>
    <subcellularLocation>
        <location evidence="10">Cell membrane</location>
        <topology evidence="10">Multi-pass membrane protein</topology>
    </subcellularLocation>
</comment>
<evidence type="ECO:0000256" key="2">
    <source>
        <dbReference type="ARBA" id="ARBA00010072"/>
    </source>
</evidence>
<dbReference type="Gene3D" id="1.10.3720.10">
    <property type="entry name" value="MetI-like"/>
    <property type="match status" value="1"/>
</dbReference>
<dbReference type="GO" id="GO:0022857">
    <property type="term" value="F:transmembrane transporter activity"/>
    <property type="evidence" value="ECO:0007669"/>
    <property type="project" value="InterPro"/>
</dbReference>
<dbReference type="InterPro" id="IPR051613">
    <property type="entry name" value="ABC_transp_permease_HisMQ"/>
</dbReference>
<dbReference type="OrthoDB" id="9815029at2"/>
<feature type="transmembrane region" description="Helical" evidence="10">
    <location>
        <begin position="201"/>
        <end position="224"/>
    </location>
</feature>
<dbReference type="PROSITE" id="PS50928">
    <property type="entry name" value="ABC_TM1"/>
    <property type="match status" value="1"/>
</dbReference>
<evidence type="ECO:0000313" key="12">
    <source>
        <dbReference type="EMBL" id="ACQ93244.1"/>
    </source>
</evidence>
<keyword evidence="3 10" id="KW-0813">Transport</keyword>
<dbReference type="Proteomes" id="UP000009073">
    <property type="component" value="Chromosome"/>
</dbReference>
<dbReference type="eggNOG" id="COG4215">
    <property type="taxonomic scope" value="Bacteria"/>
</dbReference>
<dbReference type="STRING" id="595494.Tola_1633"/>
<dbReference type="Pfam" id="PF00528">
    <property type="entry name" value="BPD_transp_1"/>
    <property type="match status" value="1"/>
</dbReference>
<organism evidence="12 13">
    <name type="scientific">Tolumonas auensis (strain DSM 9187 / NBRC 110442 / TA 4)</name>
    <dbReference type="NCBI Taxonomy" id="595494"/>
    <lineage>
        <taxon>Bacteria</taxon>
        <taxon>Pseudomonadati</taxon>
        <taxon>Pseudomonadota</taxon>
        <taxon>Gammaproteobacteria</taxon>
        <taxon>Aeromonadales</taxon>
        <taxon>Aeromonadaceae</taxon>
        <taxon>Tolumonas</taxon>
    </lineage>
</organism>
<evidence type="ECO:0000259" key="11">
    <source>
        <dbReference type="PROSITE" id="PS50928"/>
    </source>
</evidence>
<sequence>MDISTYTSLLALEAPGWGTALLKGTVTTLEISFGAFLAGIVIGLCCALGKLNGSRSLAPVLNLYTTVVRAIPELILIIALYYAGTDSLNAILNALGFESVEINGFATAILVLGIVQGAYATEVIRGAILAIPTGQIEAGKAFGMPATMRFRRIILPAMMPTALPGLSNLWASVTKDSALIAVLGYQELAMITKLAASNTKFYFFFFCTAALIYLVITLCSNSVFDSLERRFRRGQVRVG</sequence>
<dbReference type="EMBL" id="CP001616">
    <property type="protein sequence ID" value="ACQ93244.1"/>
    <property type="molecule type" value="Genomic_DNA"/>
</dbReference>
<dbReference type="AlphaFoldDB" id="C4LF77"/>
<dbReference type="GO" id="GO:0043190">
    <property type="term" value="C:ATP-binding cassette (ABC) transporter complex"/>
    <property type="evidence" value="ECO:0007669"/>
    <property type="project" value="InterPro"/>
</dbReference>
<dbReference type="InterPro" id="IPR035906">
    <property type="entry name" value="MetI-like_sf"/>
</dbReference>
<dbReference type="InterPro" id="IPR000515">
    <property type="entry name" value="MetI-like"/>
</dbReference>
<comment type="similarity">
    <text evidence="2">Belongs to the binding-protein-dependent transport system permease family. HisMQ subfamily.</text>
</comment>
<dbReference type="RefSeq" id="WP_015878715.1">
    <property type="nucleotide sequence ID" value="NC_012691.1"/>
</dbReference>
<dbReference type="PANTHER" id="PTHR30133">
    <property type="entry name" value="CATIONIC AMINO ACID TRANSPORTER, MEMBRANE COMPONENT"/>
    <property type="match status" value="1"/>
</dbReference>
<gene>
    <name evidence="12" type="ordered locus">Tola_1633</name>
</gene>
<name>C4LF77_TOLAT</name>
<keyword evidence="13" id="KW-1185">Reference proteome</keyword>
<evidence type="ECO:0000256" key="7">
    <source>
        <dbReference type="ARBA" id="ARBA00022970"/>
    </source>
</evidence>
<feature type="transmembrane region" description="Helical" evidence="10">
    <location>
        <begin position="153"/>
        <end position="173"/>
    </location>
</feature>
<feature type="transmembrane region" description="Helical" evidence="10">
    <location>
        <begin position="61"/>
        <end position="82"/>
    </location>
</feature>
<evidence type="ECO:0000256" key="10">
    <source>
        <dbReference type="RuleBase" id="RU363032"/>
    </source>
</evidence>
<keyword evidence="6 10" id="KW-0812">Transmembrane</keyword>
<keyword evidence="8 10" id="KW-1133">Transmembrane helix</keyword>
<feature type="transmembrane region" description="Helical" evidence="10">
    <location>
        <begin position="31"/>
        <end position="49"/>
    </location>
</feature>
<protein>
    <submittedName>
        <fullName evidence="12">Polar amino acid ABC transporter, inner membrane subunit</fullName>
    </submittedName>
</protein>
<keyword evidence="4" id="KW-1003">Cell membrane</keyword>
<dbReference type="GO" id="GO:0006865">
    <property type="term" value="P:amino acid transport"/>
    <property type="evidence" value="ECO:0007669"/>
    <property type="project" value="UniProtKB-KW"/>
</dbReference>
<dbReference type="SUPFAM" id="SSF161098">
    <property type="entry name" value="MetI-like"/>
    <property type="match status" value="1"/>
</dbReference>
<proteinExistence type="inferred from homology"/>
<evidence type="ECO:0000256" key="6">
    <source>
        <dbReference type="ARBA" id="ARBA00022692"/>
    </source>
</evidence>
<evidence type="ECO:0000256" key="9">
    <source>
        <dbReference type="ARBA" id="ARBA00023136"/>
    </source>
</evidence>
<feature type="domain" description="ABC transmembrane type-1" evidence="11">
    <location>
        <begin position="25"/>
        <end position="224"/>
    </location>
</feature>
<evidence type="ECO:0000256" key="3">
    <source>
        <dbReference type="ARBA" id="ARBA00022448"/>
    </source>
</evidence>
<dbReference type="KEGG" id="tau:Tola_1633"/>
<evidence type="ECO:0000256" key="5">
    <source>
        <dbReference type="ARBA" id="ARBA00022519"/>
    </source>
</evidence>
<dbReference type="NCBIfam" id="TIGR01726">
    <property type="entry name" value="HEQRo_perm_3TM"/>
    <property type="match status" value="1"/>
</dbReference>
<keyword evidence="5" id="KW-0997">Cell inner membrane</keyword>
<evidence type="ECO:0000313" key="13">
    <source>
        <dbReference type="Proteomes" id="UP000009073"/>
    </source>
</evidence>
<dbReference type="HOGENOM" id="CLU_019602_1_4_6"/>
<feature type="transmembrane region" description="Helical" evidence="10">
    <location>
        <begin position="102"/>
        <end position="120"/>
    </location>
</feature>
<dbReference type="InterPro" id="IPR010065">
    <property type="entry name" value="AA_ABC_transptr_permease_3TM"/>
</dbReference>
<keyword evidence="9 10" id="KW-0472">Membrane</keyword>
<reference evidence="12 13" key="2">
    <citation type="journal article" date="2011" name="Stand. Genomic Sci.">
        <title>Complete genome sequence of Tolumonas auensis type strain (TA 4).</title>
        <authorList>
            <person name="Chertkov O."/>
            <person name="Copeland A."/>
            <person name="Lucas S."/>
            <person name="Lapidus A."/>
            <person name="Berry K.W."/>
            <person name="Detter J.C."/>
            <person name="Del Rio T.G."/>
            <person name="Hammon N."/>
            <person name="Dalin E."/>
            <person name="Tice H."/>
            <person name="Pitluck S."/>
            <person name="Richardson P."/>
            <person name="Bruce D."/>
            <person name="Goodwin L."/>
            <person name="Han C."/>
            <person name="Tapia R."/>
            <person name="Saunders E."/>
            <person name="Schmutz J."/>
            <person name="Brettin T."/>
            <person name="Larimer F."/>
            <person name="Land M."/>
            <person name="Hauser L."/>
            <person name="Spring S."/>
            <person name="Rohde M."/>
            <person name="Kyrpides N.C."/>
            <person name="Ivanova N."/>
            <person name="Goker M."/>
            <person name="Beller H.R."/>
            <person name="Klenk H.P."/>
            <person name="Woyke T."/>
        </authorList>
    </citation>
    <scope>NUCLEOTIDE SEQUENCE [LARGE SCALE GENOMIC DNA]</scope>
    <source>
        <strain evidence="13">DSM 9187 / TA4</strain>
    </source>
</reference>
<evidence type="ECO:0000256" key="4">
    <source>
        <dbReference type="ARBA" id="ARBA00022475"/>
    </source>
</evidence>
<evidence type="ECO:0000256" key="8">
    <source>
        <dbReference type="ARBA" id="ARBA00022989"/>
    </source>
</evidence>
<evidence type="ECO:0000256" key="1">
    <source>
        <dbReference type="ARBA" id="ARBA00004429"/>
    </source>
</evidence>
<dbReference type="CDD" id="cd06261">
    <property type="entry name" value="TM_PBP2"/>
    <property type="match status" value="1"/>
</dbReference>